<evidence type="ECO:0000256" key="1">
    <source>
        <dbReference type="ARBA" id="ARBA00004651"/>
    </source>
</evidence>
<evidence type="ECO:0000259" key="7">
    <source>
        <dbReference type="Pfam" id="PF00482"/>
    </source>
</evidence>
<organism evidence="8 9">
    <name type="scientific">Pandoraea thiooxydans</name>
    <dbReference type="NCBI Taxonomy" id="445709"/>
    <lineage>
        <taxon>Bacteria</taxon>
        <taxon>Pseudomonadati</taxon>
        <taxon>Pseudomonadota</taxon>
        <taxon>Betaproteobacteria</taxon>
        <taxon>Burkholderiales</taxon>
        <taxon>Burkholderiaceae</taxon>
        <taxon>Pandoraea</taxon>
    </lineage>
</organism>
<keyword evidence="2" id="KW-1003">Cell membrane</keyword>
<reference evidence="9" key="1">
    <citation type="submission" date="2015-06" db="EMBL/GenBank/DDBJ databases">
        <authorList>
            <person name="Lim Y.L."/>
            <person name="Ee R."/>
            <person name="Yong D."/>
            <person name="How K.Y."/>
            <person name="Yin W.F."/>
            <person name="Chan K.G."/>
        </authorList>
    </citation>
    <scope>NUCLEOTIDE SEQUENCE [LARGE SCALE GENOMIC DNA]</scope>
    <source>
        <strain evidence="9">DSM 25325</strain>
    </source>
</reference>
<feature type="transmembrane region" description="Helical" evidence="6">
    <location>
        <begin position="266"/>
        <end position="286"/>
    </location>
</feature>
<comment type="subcellular location">
    <subcellularLocation>
        <location evidence="1">Cell membrane</location>
        <topology evidence="1">Multi-pass membrane protein</topology>
    </subcellularLocation>
</comment>
<feature type="transmembrane region" description="Helical" evidence="6">
    <location>
        <begin position="119"/>
        <end position="140"/>
    </location>
</feature>
<dbReference type="STRING" id="445709.ABW99_10705"/>
<dbReference type="EMBL" id="CP011568">
    <property type="protein sequence ID" value="AKJ70510.1"/>
    <property type="molecule type" value="Genomic_DNA"/>
</dbReference>
<evidence type="ECO:0000256" key="2">
    <source>
        <dbReference type="ARBA" id="ARBA00022475"/>
    </source>
</evidence>
<dbReference type="InterPro" id="IPR042094">
    <property type="entry name" value="T2SS_GspF_sf"/>
</dbReference>
<dbReference type="PATRIC" id="fig|445709.3.peg.2277"/>
<dbReference type="GO" id="GO:0005886">
    <property type="term" value="C:plasma membrane"/>
    <property type="evidence" value="ECO:0007669"/>
    <property type="project" value="UniProtKB-SubCell"/>
</dbReference>
<feature type="transmembrane region" description="Helical" evidence="6">
    <location>
        <begin position="6"/>
        <end position="27"/>
    </location>
</feature>
<dbReference type="InterPro" id="IPR018076">
    <property type="entry name" value="T2SS_GspF_dom"/>
</dbReference>
<dbReference type="Gene3D" id="1.20.81.30">
    <property type="entry name" value="Type II secretion system (T2SS), domain F"/>
    <property type="match status" value="1"/>
</dbReference>
<accession>A0A0G3EU82</accession>
<gene>
    <name evidence="8" type="ORF">ABW99_10705</name>
</gene>
<dbReference type="PANTHER" id="PTHR35007">
    <property type="entry name" value="INTEGRAL MEMBRANE PROTEIN-RELATED"/>
    <property type="match status" value="1"/>
</dbReference>
<feature type="transmembrane region" description="Helical" evidence="6">
    <location>
        <begin position="298"/>
        <end position="317"/>
    </location>
</feature>
<evidence type="ECO:0000256" key="5">
    <source>
        <dbReference type="ARBA" id="ARBA00023136"/>
    </source>
</evidence>
<evidence type="ECO:0000256" key="4">
    <source>
        <dbReference type="ARBA" id="ARBA00022989"/>
    </source>
</evidence>
<evidence type="ECO:0000256" key="6">
    <source>
        <dbReference type="SAM" id="Phobius"/>
    </source>
</evidence>
<dbReference type="Pfam" id="PF00482">
    <property type="entry name" value="T2SSF"/>
    <property type="match status" value="1"/>
</dbReference>
<name>A0A0G3EU82_9BURK</name>
<dbReference type="OrthoDB" id="597333at2"/>
<dbReference type="RefSeq" id="WP_047216532.1">
    <property type="nucleotide sequence ID" value="NZ_CP011568.3"/>
</dbReference>
<keyword evidence="4 6" id="KW-1133">Transmembrane helix</keyword>
<dbReference type="Proteomes" id="UP000036700">
    <property type="component" value="Chromosome"/>
</dbReference>
<feature type="transmembrane region" description="Helical" evidence="6">
    <location>
        <begin position="94"/>
        <end position="113"/>
    </location>
</feature>
<evidence type="ECO:0000256" key="3">
    <source>
        <dbReference type="ARBA" id="ARBA00022692"/>
    </source>
</evidence>
<keyword evidence="9" id="KW-1185">Reference proteome</keyword>
<evidence type="ECO:0000313" key="9">
    <source>
        <dbReference type="Proteomes" id="UP000036700"/>
    </source>
</evidence>
<proteinExistence type="predicted"/>
<dbReference type="AlphaFoldDB" id="A0A0G3EU82"/>
<evidence type="ECO:0000313" key="8">
    <source>
        <dbReference type="EMBL" id="AKJ70510.1"/>
    </source>
</evidence>
<keyword evidence="5 6" id="KW-0472">Membrane</keyword>
<dbReference type="PANTHER" id="PTHR35007:SF1">
    <property type="entry name" value="PILUS ASSEMBLY PROTEIN"/>
    <property type="match status" value="1"/>
</dbReference>
<feature type="domain" description="Type II secretion system protein GspF" evidence="7">
    <location>
        <begin position="158"/>
        <end position="282"/>
    </location>
</feature>
<protein>
    <submittedName>
        <fullName evidence="8">Pilus assembly protein TadB</fullName>
    </submittedName>
</protein>
<dbReference type="KEGG" id="ptx:ABW99_10705"/>
<keyword evidence="3 6" id="KW-0812">Transmembrane</keyword>
<sequence>MNLAFYGFIVLAFLACILALEGIYLWWQGQHSSAAKRIESRIRLMSAGAHGNAKTLSILKQRELSRSPALTKILMRIPRIHALDRQLAQSGLDLTIGGLLFYVVVPPLGIWLGGSLLPVPGPAVLVLMVVSALVMPLRVLRAKSRRLRQIEEQLPEAADMISRALRAGHSFSTAMGIVAEEMPAPIGNEFRIAFDEINFGVPLNDALLGLATRSPIGDLRYFVIAVLIQRESGGNLAEILGNISQIIRSRLALLGKVRVLSSEGRLSAWILGILPFAMALIISIVNPKFLRILWTDPTGIKMVGVAMVMMLFGILWMRKIIRIHV</sequence>